<accession>A0AAV9ZPA6</accession>
<dbReference type="AlphaFoldDB" id="A0AAV9ZPA6"/>
<keyword evidence="3" id="KW-1185">Reference proteome</keyword>
<feature type="region of interest" description="Disordered" evidence="1">
    <location>
        <begin position="60"/>
        <end position="119"/>
    </location>
</feature>
<proteinExistence type="predicted"/>
<comment type="caution">
    <text evidence="2">The sequence shown here is derived from an EMBL/GenBank/DDBJ whole genome shotgun (WGS) entry which is preliminary data.</text>
</comment>
<reference evidence="2 3" key="1">
    <citation type="journal article" date="2024" name="J Genomics">
        <title>Draft genome sequencing and assembly of Favolaschia claudopus CIRM-BRFM 2984 isolated from oak limbs.</title>
        <authorList>
            <person name="Navarro D."/>
            <person name="Drula E."/>
            <person name="Chaduli D."/>
            <person name="Cazenave R."/>
            <person name="Ahrendt S."/>
            <person name="Wang J."/>
            <person name="Lipzen A."/>
            <person name="Daum C."/>
            <person name="Barry K."/>
            <person name="Grigoriev I.V."/>
            <person name="Favel A."/>
            <person name="Rosso M.N."/>
            <person name="Martin F."/>
        </authorList>
    </citation>
    <scope>NUCLEOTIDE SEQUENCE [LARGE SCALE GENOMIC DNA]</scope>
    <source>
        <strain evidence="2 3">CIRM-BRFM 2984</strain>
    </source>
</reference>
<evidence type="ECO:0000256" key="1">
    <source>
        <dbReference type="SAM" id="MobiDB-lite"/>
    </source>
</evidence>
<protein>
    <recommendedName>
        <fullName evidence="4">SAP domain-containing protein</fullName>
    </recommendedName>
</protein>
<sequence>MIFAGTFKQQKLGELQDLAWALDLDQTGNKSNILERMTAHFDLPANAALKNDARYTALFGKRKRTNEDSGAEPVAGPSTVIPPRTPQRRRLDEVGNFISSPSRRSPHTPPPVSQAATFYAPPQYSFAPPPHFFPPPAQYPPIPPFHAPVAPSTFFYQLDSSQSR</sequence>
<evidence type="ECO:0000313" key="3">
    <source>
        <dbReference type="Proteomes" id="UP001362999"/>
    </source>
</evidence>
<gene>
    <name evidence="2" type="ORF">R3P38DRAFT_2573518</name>
</gene>
<name>A0AAV9ZPA6_9AGAR</name>
<evidence type="ECO:0000313" key="2">
    <source>
        <dbReference type="EMBL" id="KAK6988232.1"/>
    </source>
</evidence>
<organism evidence="2 3">
    <name type="scientific">Favolaschia claudopus</name>
    <dbReference type="NCBI Taxonomy" id="2862362"/>
    <lineage>
        <taxon>Eukaryota</taxon>
        <taxon>Fungi</taxon>
        <taxon>Dikarya</taxon>
        <taxon>Basidiomycota</taxon>
        <taxon>Agaricomycotina</taxon>
        <taxon>Agaricomycetes</taxon>
        <taxon>Agaricomycetidae</taxon>
        <taxon>Agaricales</taxon>
        <taxon>Marasmiineae</taxon>
        <taxon>Mycenaceae</taxon>
        <taxon>Favolaschia</taxon>
    </lineage>
</organism>
<dbReference type="Proteomes" id="UP001362999">
    <property type="component" value="Unassembled WGS sequence"/>
</dbReference>
<evidence type="ECO:0008006" key="4">
    <source>
        <dbReference type="Google" id="ProtNLM"/>
    </source>
</evidence>
<dbReference type="EMBL" id="JAWWNJ010000124">
    <property type="protein sequence ID" value="KAK6988232.1"/>
    <property type="molecule type" value="Genomic_DNA"/>
</dbReference>